<evidence type="ECO:0000256" key="6">
    <source>
        <dbReference type="ARBA" id="ARBA00050776"/>
    </source>
</evidence>
<evidence type="ECO:0000256" key="8">
    <source>
        <dbReference type="RuleBase" id="RU004506"/>
    </source>
</evidence>
<accession>A0A2U2B819</accession>
<dbReference type="InterPro" id="IPR000192">
    <property type="entry name" value="Aminotrans_V_dom"/>
</dbReference>
<dbReference type="PIRSF" id="PIRSF005572">
    <property type="entry name" value="NifS"/>
    <property type="match status" value="1"/>
</dbReference>
<dbReference type="EC" id="2.8.1.7" evidence="8"/>
<dbReference type="RefSeq" id="WP_109264607.1">
    <property type="nucleotide sequence ID" value="NZ_QEWP01000008.1"/>
</dbReference>
<dbReference type="InterPro" id="IPR020578">
    <property type="entry name" value="Aminotrans_V_PyrdxlP_BS"/>
</dbReference>
<comment type="catalytic activity">
    <reaction evidence="6 8">
        <text>(sulfur carrier)-H + L-cysteine = (sulfur carrier)-SH + L-alanine</text>
        <dbReference type="Rhea" id="RHEA:43892"/>
        <dbReference type="Rhea" id="RHEA-COMP:14737"/>
        <dbReference type="Rhea" id="RHEA-COMP:14739"/>
        <dbReference type="ChEBI" id="CHEBI:29917"/>
        <dbReference type="ChEBI" id="CHEBI:35235"/>
        <dbReference type="ChEBI" id="CHEBI:57972"/>
        <dbReference type="ChEBI" id="CHEBI:64428"/>
        <dbReference type="EC" id="2.8.1.7"/>
    </reaction>
</comment>
<dbReference type="InterPro" id="IPR016454">
    <property type="entry name" value="Cysteine_dSase"/>
</dbReference>
<dbReference type="NCBIfam" id="TIGR01979">
    <property type="entry name" value="sufS"/>
    <property type="match status" value="1"/>
</dbReference>
<dbReference type="Proteomes" id="UP000244956">
    <property type="component" value="Unassembled WGS sequence"/>
</dbReference>
<keyword evidence="11" id="KW-1185">Reference proteome</keyword>
<dbReference type="GO" id="GO:0030170">
    <property type="term" value="F:pyridoxal phosphate binding"/>
    <property type="evidence" value="ECO:0007669"/>
    <property type="project" value="UniProtKB-UniRule"/>
</dbReference>
<evidence type="ECO:0000256" key="7">
    <source>
        <dbReference type="RuleBase" id="RU004504"/>
    </source>
</evidence>
<gene>
    <name evidence="10" type="ORF">DDZ16_11450</name>
</gene>
<protein>
    <recommendedName>
        <fullName evidence="8">Cysteine desulfurase</fullName>
        <ecNumber evidence="8">2.8.1.7</ecNumber>
    </recommendedName>
</protein>
<evidence type="ECO:0000256" key="3">
    <source>
        <dbReference type="ARBA" id="ARBA00010447"/>
    </source>
</evidence>
<dbReference type="CDD" id="cd06453">
    <property type="entry name" value="SufS_like"/>
    <property type="match status" value="1"/>
</dbReference>
<dbReference type="PANTHER" id="PTHR43586:SF8">
    <property type="entry name" value="CYSTEINE DESULFURASE 1, CHLOROPLASTIC"/>
    <property type="match status" value="1"/>
</dbReference>
<name>A0A2U2B819_9BACT</name>
<comment type="caution">
    <text evidence="10">The sequence shown here is derived from an EMBL/GenBank/DDBJ whole genome shotgun (WGS) entry which is preliminary data.</text>
</comment>
<keyword evidence="5 8" id="KW-0663">Pyridoxal phosphate</keyword>
<comment type="function">
    <text evidence="2 8">Catalyzes the removal of elemental sulfur and selenium atoms from L-cysteine, L-cystine, L-selenocysteine, and L-selenocystine to produce L-alanine.</text>
</comment>
<dbReference type="PANTHER" id="PTHR43586">
    <property type="entry name" value="CYSTEINE DESULFURASE"/>
    <property type="match status" value="1"/>
</dbReference>
<evidence type="ECO:0000256" key="2">
    <source>
        <dbReference type="ARBA" id="ARBA00002824"/>
    </source>
</evidence>
<dbReference type="SUPFAM" id="SSF53383">
    <property type="entry name" value="PLP-dependent transferases"/>
    <property type="match status" value="1"/>
</dbReference>
<dbReference type="Gene3D" id="3.90.1150.10">
    <property type="entry name" value="Aspartate Aminotransferase, domain 1"/>
    <property type="match status" value="1"/>
</dbReference>
<dbReference type="GO" id="GO:0031071">
    <property type="term" value="F:cysteine desulfurase activity"/>
    <property type="evidence" value="ECO:0007669"/>
    <property type="project" value="UniProtKB-UniRule"/>
</dbReference>
<dbReference type="EMBL" id="QEWP01000008">
    <property type="protein sequence ID" value="PWD99205.1"/>
    <property type="molecule type" value="Genomic_DNA"/>
</dbReference>
<evidence type="ECO:0000313" key="10">
    <source>
        <dbReference type="EMBL" id="PWD99205.1"/>
    </source>
</evidence>
<sequence length="406" mass="45304">MTLDIRKIRNDFPILSQTVHGKPLVYFDNAATTQKPTSVIEAEADVYRKFNSNIHRGVHHLSNVCTEAYEEVRKKVADFINAESKEEIIFTKGTTESVNLLSSSFGGSFLKEGDEVILTEMEHHSNIVPWQLLEKRQGIKVKVLPVSDKGELDVEAFKGLVSFRTKMVAVTHISNVMGTINPIREIIELAHLKDVPVMIDGAQAIHHVPVDVKSLDCDFYVFSGHKMYGPTGVGVLYGKRKWLKEIQPYQGGGEMIDKVAFSGTTYNDLPYKFEAGTPNYAGVIGMGAAIDYLLTNDRESIWSYEHELFEYALEKMKTIPGIRFIGEAENRTSVISFLLGNSHPFDVGTLLDKLGFALRTGHHCAQPLMDKMGIPGTVRASFAFYNSREEVDRLVEALNRVGAMLG</sequence>
<dbReference type="PROSITE" id="PS00595">
    <property type="entry name" value="AA_TRANSFER_CLASS_5"/>
    <property type="match status" value="1"/>
</dbReference>
<keyword evidence="4 8" id="KW-0808">Transferase</keyword>
<organism evidence="10 11">
    <name type="scientific">Marinilabilia rubra</name>
    <dbReference type="NCBI Taxonomy" id="2162893"/>
    <lineage>
        <taxon>Bacteria</taxon>
        <taxon>Pseudomonadati</taxon>
        <taxon>Bacteroidota</taxon>
        <taxon>Bacteroidia</taxon>
        <taxon>Marinilabiliales</taxon>
        <taxon>Marinilabiliaceae</taxon>
        <taxon>Marinilabilia</taxon>
    </lineage>
</organism>
<reference evidence="10 11" key="1">
    <citation type="submission" date="2018-05" db="EMBL/GenBank/DDBJ databases">
        <title>Marinilabilia rubrum sp. nov., isolated from saltern sediment.</title>
        <authorList>
            <person name="Zhang R."/>
        </authorList>
    </citation>
    <scope>NUCLEOTIDE SEQUENCE [LARGE SCALE GENOMIC DNA]</scope>
    <source>
        <strain evidence="10 11">WTE16</strain>
    </source>
</reference>
<evidence type="ECO:0000259" key="9">
    <source>
        <dbReference type="Pfam" id="PF00266"/>
    </source>
</evidence>
<dbReference type="InterPro" id="IPR015422">
    <property type="entry name" value="PyrdxlP-dep_Trfase_small"/>
</dbReference>
<dbReference type="Pfam" id="PF00266">
    <property type="entry name" value="Aminotran_5"/>
    <property type="match status" value="1"/>
</dbReference>
<feature type="domain" description="Aminotransferase class V" evidence="9">
    <location>
        <begin position="25"/>
        <end position="394"/>
    </location>
</feature>
<dbReference type="InterPro" id="IPR010970">
    <property type="entry name" value="Cys_dSase_SufS"/>
</dbReference>
<evidence type="ECO:0000256" key="4">
    <source>
        <dbReference type="ARBA" id="ARBA00022679"/>
    </source>
</evidence>
<dbReference type="OrthoDB" id="9804366at2"/>
<dbReference type="InterPro" id="IPR015424">
    <property type="entry name" value="PyrdxlP-dep_Trfase"/>
</dbReference>
<evidence type="ECO:0000313" key="11">
    <source>
        <dbReference type="Proteomes" id="UP000244956"/>
    </source>
</evidence>
<evidence type="ECO:0000256" key="5">
    <source>
        <dbReference type="ARBA" id="ARBA00022898"/>
    </source>
</evidence>
<evidence type="ECO:0000256" key="1">
    <source>
        <dbReference type="ARBA" id="ARBA00001933"/>
    </source>
</evidence>
<dbReference type="Gene3D" id="3.40.640.10">
    <property type="entry name" value="Type I PLP-dependent aspartate aminotransferase-like (Major domain)"/>
    <property type="match status" value="1"/>
</dbReference>
<comment type="cofactor">
    <cofactor evidence="1 7">
        <name>pyridoxal 5'-phosphate</name>
        <dbReference type="ChEBI" id="CHEBI:597326"/>
    </cofactor>
</comment>
<dbReference type="InterPro" id="IPR015421">
    <property type="entry name" value="PyrdxlP-dep_Trfase_major"/>
</dbReference>
<comment type="similarity">
    <text evidence="3 8">Belongs to the class-V pyridoxal-phosphate-dependent aminotransferase family. Csd subfamily.</text>
</comment>
<proteinExistence type="inferred from homology"/>
<dbReference type="AlphaFoldDB" id="A0A2U2B819"/>
<dbReference type="GO" id="GO:0006534">
    <property type="term" value="P:cysteine metabolic process"/>
    <property type="evidence" value="ECO:0007669"/>
    <property type="project" value="UniProtKB-UniRule"/>
</dbReference>